<protein>
    <submittedName>
        <fullName evidence="2">Uncharacterized protein</fullName>
    </submittedName>
</protein>
<evidence type="ECO:0000313" key="3">
    <source>
        <dbReference type="Proteomes" id="UP000182135"/>
    </source>
</evidence>
<evidence type="ECO:0000313" key="2">
    <source>
        <dbReference type="EMBL" id="SFG08849.1"/>
    </source>
</evidence>
<feature type="transmembrane region" description="Helical" evidence="1">
    <location>
        <begin position="12"/>
        <end position="34"/>
    </location>
</feature>
<dbReference type="EMBL" id="FOOE01000025">
    <property type="protein sequence ID" value="SFG08849.1"/>
    <property type="molecule type" value="Genomic_DNA"/>
</dbReference>
<dbReference type="Proteomes" id="UP000182135">
    <property type="component" value="Unassembled WGS sequence"/>
</dbReference>
<dbReference type="STRING" id="1529.SAMN04487885_12512"/>
<name>A0A1I2P1B7_9CLOT</name>
<organism evidence="2 3">
    <name type="scientific">Clostridium cadaveris</name>
    <dbReference type="NCBI Taxonomy" id="1529"/>
    <lineage>
        <taxon>Bacteria</taxon>
        <taxon>Bacillati</taxon>
        <taxon>Bacillota</taxon>
        <taxon>Clostridia</taxon>
        <taxon>Eubacteriales</taxon>
        <taxon>Clostridiaceae</taxon>
        <taxon>Clostridium</taxon>
    </lineage>
</organism>
<keyword evidence="1" id="KW-0812">Transmembrane</keyword>
<keyword evidence="1" id="KW-0472">Membrane</keyword>
<dbReference type="AlphaFoldDB" id="A0A1I2P1B7"/>
<keyword evidence="1" id="KW-1133">Transmembrane helix</keyword>
<sequence>MNNKKKKINERMWITGILAIVIVSISMVYLYFYYKVPVYEYPKAVSSYEVDRKFNQTPDSTLSAFLRAVYINDADLCRAVVPSKIFDDYGVDYYYGIFNDAKIQYLLEETNKQYKAEYGDEWFEKMEVTEAKANPIEHSSKVSGSVKSTVNGKDFNWDNALIGFDDRYSMNSRLIKEMFDPLLADETKRPQP</sequence>
<keyword evidence="3" id="KW-1185">Reference proteome</keyword>
<gene>
    <name evidence="2" type="ORF">SAMN04487885_12512</name>
</gene>
<reference evidence="2 3" key="1">
    <citation type="submission" date="2016-10" db="EMBL/GenBank/DDBJ databases">
        <authorList>
            <person name="de Groot N.N."/>
        </authorList>
    </citation>
    <scope>NUCLEOTIDE SEQUENCE [LARGE SCALE GENOMIC DNA]</scope>
    <source>
        <strain evidence="2 3">NLAE-zl-G419</strain>
    </source>
</reference>
<dbReference type="OrthoDB" id="1913381at2"/>
<evidence type="ECO:0000256" key="1">
    <source>
        <dbReference type="SAM" id="Phobius"/>
    </source>
</evidence>
<proteinExistence type="predicted"/>
<dbReference type="RefSeq" id="WP_074846227.1">
    <property type="nucleotide sequence ID" value="NZ_FOOE01000025.1"/>
</dbReference>
<accession>A0A1I2P1B7</accession>